<dbReference type="GO" id="GO:0006014">
    <property type="term" value="P:D-ribose metabolic process"/>
    <property type="evidence" value="ECO:0007669"/>
    <property type="project" value="TreeGrafter"/>
</dbReference>
<dbReference type="NCBIfam" id="NF001924">
    <property type="entry name" value="PRK00702.1"/>
    <property type="match status" value="1"/>
</dbReference>
<dbReference type="GO" id="GO:0004751">
    <property type="term" value="F:ribose-5-phosphate isomerase activity"/>
    <property type="evidence" value="ECO:0007669"/>
    <property type="project" value="UniProtKB-UniRule"/>
</dbReference>
<sequence length="283" mass="30865">MRNPQLAQCRYSFAPQKGHRRVSALVEKAIHERNTTTNTPLDVTAQKLLVAQRSVDTLVQEGVLHAHMSIGLGTGSTAMPAVKRIADHLARGTLSDIAAVPTSFQTALICERYNIPLFSLSSKRVGGKLDVTIDGADEIDTQNFVIKGGGAALLQEKIAAYNSAHFVIIVDETKVVETLGTRAALPIEVVPEARMSVMRTLQDWGLSVHIREAVRKKGPVVTDHGNFILDARWQSLPTRTPQDMERALNALPGVIENGLFTERTVRVFVAHADGSVEERSASF</sequence>
<feature type="active site" description="Proton acceptor" evidence="2">
    <location>
        <position position="156"/>
    </location>
</feature>
<organism evidence="3">
    <name type="scientific">Treponema paraluiscuniculi</name>
    <dbReference type="NCBI Taxonomy" id="53435"/>
    <lineage>
        <taxon>Bacteria</taxon>
        <taxon>Pseudomonadati</taxon>
        <taxon>Spirochaetota</taxon>
        <taxon>Spirochaetia</taxon>
        <taxon>Spirochaetales</taxon>
        <taxon>Treponemataceae</taxon>
        <taxon>Treponema</taxon>
    </lineage>
</organism>
<dbReference type="InterPro" id="IPR037171">
    <property type="entry name" value="NagB/RpiA_transferase-like"/>
</dbReference>
<dbReference type="InterPro" id="IPR004788">
    <property type="entry name" value="Ribose5P_isomerase_type_A"/>
</dbReference>
<dbReference type="InterPro" id="IPR020672">
    <property type="entry name" value="Ribose5P_isomerase_typA_subgr"/>
</dbReference>
<dbReference type="Gene3D" id="3.40.50.1360">
    <property type="match status" value="1"/>
</dbReference>
<comment type="function">
    <text evidence="2">Catalyzes the reversible conversion of ribose-5-phosphate to ribulose 5-phosphate.</text>
</comment>
<feature type="binding site" evidence="2">
    <location>
        <begin position="134"/>
        <end position="137"/>
    </location>
    <ligand>
        <name>substrate</name>
    </ligand>
</feature>
<dbReference type="SUPFAM" id="SSF75445">
    <property type="entry name" value="D-ribose-5-phosphate isomerase (RpiA), lid domain"/>
    <property type="match status" value="1"/>
</dbReference>
<keyword evidence="1 2" id="KW-0413">Isomerase</keyword>
<gene>
    <name evidence="2 3" type="primary">rpiA</name>
</gene>
<dbReference type="SUPFAM" id="SSF100950">
    <property type="entry name" value="NagB/RpiA/CoA transferase-like"/>
    <property type="match status" value="1"/>
</dbReference>
<dbReference type="PANTHER" id="PTHR11934">
    <property type="entry name" value="RIBOSE-5-PHOSPHATE ISOMERASE"/>
    <property type="match status" value="1"/>
</dbReference>
<dbReference type="EC" id="5.3.1.6" evidence="2"/>
<dbReference type="GO" id="GO:0009052">
    <property type="term" value="P:pentose-phosphate shunt, non-oxidative branch"/>
    <property type="evidence" value="ECO:0007669"/>
    <property type="project" value="UniProtKB-UniRule"/>
</dbReference>
<evidence type="ECO:0000256" key="1">
    <source>
        <dbReference type="ARBA" id="ARBA00023235"/>
    </source>
</evidence>
<feature type="binding site" evidence="2">
    <location>
        <begin position="74"/>
        <end position="77"/>
    </location>
    <ligand>
        <name>substrate</name>
    </ligand>
</feature>
<feature type="binding site" evidence="2">
    <location>
        <begin position="147"/>
        <end position="150"/>
    </location>
    <ligand>
        <name>substrate</name>
    </ligand>
</feature>
<comment type="catalytic activity">
    <reaction evidence="2">
        <text>aldehydo-D-ribose 5-phosphate = D-ribulose 5-phosphate</text>
        <dbReference type="Rhea" id="RHEA:14657"/>
        <dbReference type="ChEBI" id="CHEBI:58121"/>
        <dbReference type="ChEBI" id="CHEBI:58273"/>
        <dbReference type="EC" id="5.3.1.6"/>
    </reaction>
</comment>
<feature type="binding site" evidence="2">
    <location>
        <position position="174"/>
    </location>
    <ligand>
        <name>substrate</name>
    </ligand>
</feature>
<dbReference type="AlphaFoldDB" id="A8QVU2"/>
<dbReference type="Pfam" id="PF06026">
    <property type="entry name" value="Rib_5-P_isom_A"/>
    <property type="match status" value="1"/>
</dbReference>
<dbReference type="EMBL" id="EF137741">
    <property type="protein sequence ID" value="ABO37066.1"/>
    <property type="molecule type" value="Genomic_DNA"/>
</dbReference>
<protein>
    <recommendedName>
        <fullName evidence="2">Ribose-5-phosphate isomerase A</fullName>
        <ecNumber evidence="2">5.3.1.6</ecNumber>
    </recommendedName>
    <alternativeName>
        <fullName evidence="2">Phosphoriboisomerase A</fullName>
        <shortName evidence="2">PRI</shortName>
    </alternativeName>
</protein>
<proteinExistence type="inferred from homology"/>
<comment type="similarity">
    <text evidence="2">Belongs to the ribose 5-phosphate isomerase family.</text>
</comment>
<dbReference type="CDD" id="cd01398">
    <property type="entry name" value="RPI_A"/>
    <property type="match status" value="1"/>
</dbReference>
<evidence type="ECO:0000256" key="2">
    <source>
        <dbReference type="HAMAP-Rule" id="MF_00170"/>
    </source>
</evidence>
<dbReference type="UniPathway" id="UPA00115">
    <property type="reaction ID" value="UER00412"/>
</dbReference>
<dbReference type="GO" id="GO:0005829">
    <property type="term" value="C:cytosol"/>
    <property type="evidence" value="ECO:0007669"/>
    <property type="project" value="TreeGrafter"/>
</dbReference>
<dbReference type="PANTHER" id="PTHR11934:SF0">
    <property type="entry name" value="RIBOSE-5-PHOSPHATE ISOMERASE"/>
    <property type="match status" value="1"/>
</dbReference>
<name>A8QVU2_9SPIR</name>
<comment type="subunit">
    <text evidence="2">Homodimer.</text>
</comment>
<dbReference type="NCBIfam" id="TIGR00021">
    <property type="entry name" value="rpiA"/>
    <property type="match status" value="1"/>
</dbReference>
<reference evidence="3" key="1">
    <citation type="journal article" date="2007" name="Infect. Immun.">
        <title>Genome differences between Treponema pallidum subsp. pallidum strain Nichols and T. paraluiscuniculi strain Cuniculi A.</title>
        <authorList>
            <person name="Strouhal M."/>
            <person name="Smajs D."/>
            <person name="Matejkova P."/>
            <person name="Sodergren E."/>
            <person name="Amin A.G."/>
            <person name="Howell J.K."/>
            <person name="Norris S.J."/>
            <person name="Weinstock G.M."/>
        </authorList>
    </citation>
    <scope>NUCLEOTIDE SEQUENCE</scope>
    <source>
        <strain evidence="3">Cuniculi A</strain>
    </source>
</reference>
<evidence type="ECO:0000313" key="3">
    <source>
        <dbReference type="EMBL" id="ABO37066.1"/>
    </source>
</evidence>
<dbReference type="HAMAP" id="MF_00170">
    <property type="entry name" value="Rib_5P_isom_A"/>
    <property type="match status" value="1"/>
</dbReference>
<dbReference type="Gene3D" id="3.30.70.260">
    <property type="match status" value="1"/>
</dbReference>
<accession>A8QVU2</accession>
<comment type="pathway">
    <text evidence="2">Carbohydrate degradation; pentose phosphate pathway; D-ribose 5-phosphate from D-ribulose 5-phosphate (non-oxidative stage): step 1/1.</text>
</comment>